<name>C7Q4Z5_CATAD</name>
<dbReference type="Gene3D" id="1.10.357.10">
    <property type="entry name" value="Tetracycline Repressor, domain 2"/>
    <property type="match status" value="1"/>
</dbReference>
<dbReference type="InterPro" id="IPR036271">
    <property type="entry name" value="Tet_transcr_reg_TetR-rel_C_sf"/>
</dbReference>
<feature type="domain" description="HTH tetR-type" evidence="5">
    <location>
        <begin position="12"/>
        <end position="72"/>
    </location>
</feature>
<accession>C7Q4Z5</accession>
<sequence>MSIQQRRERERADRHRLIVATARDLAEAEGWDAVTTRKLAQLVEYSQPVLYSHFKDRDAIVAAVAIEGFVELTAQLHQARTAHESPERALRAFAETYLEFARTRPALYDAMFLQPIGEAFNEAEPSFVELVAALEPLIGATDVETYAETVWCALHGIAALTKGDRLRAGYEEARLDRLLERFHV</sequence>
<dbReference type="InterPro" id="IPR050109">
    <property type="entry name" value="HTH-type_TetR-like_transc_reg"/>
</dbReference>
<dbReference type="Pfam" id="PF00440">
    <property type="entry name" value="TetR_N"/>
    <property type="match status" value="1"/>
</dbReference>
<dbReference type="InterPro" id="IPR001647">
    <property type="entry name" value="HTH_TetR"/>
</dbReference>
<dbReference type="GO" id="GO:0003700">
    <property type="term" value="F:DNA-binding transcription factor activity"/>
    <property type="evidence" value="ECO:0007669"/>
    <property type="project" value="TreeGrafter"/>
</dbReference>
<protein>
    <submittedName>
        <fullName evidence="6">Regulatory protein TetR</fullName>
    </submittedName>
</protein>
<evidence type="ECO:0000256" key="2">
    <source>
        <dbReference type="ARBA" id="ARBA00023125"/>
    </source>
</evidence>
<evidence type="ECO:0000256" key="4">
    <source>
        <dbReference type="PROSITE-ProRule" id="PRU00335"/>
    </source>
</evidence>
<dbReference type="HOGENOM" id="CLU_069356_40_3_11"/>
<evidence type="ECO:0000259" key="5">
    <source>
        <dbReference type="PROSITE" id="PS50977"/>
    </source>
</evidence>
<dbReference type="Proteomes" id="UP000000851">
    <property type="component" value="Chromosome"/>
</dbReference>
<reference evidence="6 7" key="1">
    <citation type="journal article" date="2009" name="Stand. Genomic Sci.">
        <title>Complete genome sequence of Catenulispora acidiphila type strain (ID 139908).</title>
        <authorList>
            <person name="Copeland A."/>
            <person name="Lapidus A."/>
            <person name="Glavina Del Rio T."/>
            <person name="Nolan M."/>
            <person name="Lucas S."/>
            <person name="Chen F."/>
            <person name="Tice H."/>
            <person name="Cheng J.F."/>
            <person name="Bruce D."/>
            <person name="Goodwin L."/>
            <person name="Pitluck S."/>
            <person name="Mikhailova N."/>
            <person name="Pati A."/>
            <person name="Ivanova N."/>
            <person name="Mavromatis K."/>
            <person name="Chen A."/>
            <person name="Palaniappan K."/>
            <person name="Chain P."/>
            <person name="Land M."/>
            <person name="Hauser L."/>
            <person name="Chang Y.J."/>
            <person name="Jeffries C.D."/>
            <person name="Chertkov O."/>
            <person name="Brettin T."/>
            <person name="Detter J.C."/>
            <person name="Han C."/>
            <person name="Ali Z."/>
            <person name="Tindall B.J."/>
            <person name="Goker M."/>
            <person name="Bristow J."/>
            <person name="Eisen J.A."/>
            <person name="Markowitz V."/>
            <person name="Hugenholtz P."/>
            <person name="Kyrpides N.C."/>
            <person name="Klenk H.P."/>
        </authorList>
    </citation>
    <scope>NUCLEOTIDE SEQUENCE [LARGE SCALE GENOMIC DNA]</scope>
    <source>
        <strain evidence="7">DSM 44928 / JCM 14897 / NBRC 102108 / NRRL B-24433 / ID139908</strain>
    </source>
</reference>
<gene>
    <name evidence="6" type="ordered locus">Caci_5083</name>
</gene>
<dbReference type="SUPFAM" id="SSF48498">
    <property type="entry name" value="Tetracyclin repressor-like, C-terminal domain"/>
    <property type="match status" value="1"/>
</dbReference>
<dbReference type="RefSeq" id="WP_015793672.1">
    <property type="nucleotide sequence ID" value="NC_013131.1"/>
</dbReference>
<keyword evidence="3" id="KW-0804">Transcription</keyword>
<proteinExistence type="predicted"/>
<evidence type="ECO:0000313" key="6">
    <source>
        <dbReference type="EMBL" id="ACU73943.1"/>
    </source>
</evidence>
<dbReference type="InterPro" id="IPR025996">
    <property type="entry name" value="MT1864/Rv1816-like_C"/>
</dbReference>
<dbReference type="PANTHER" id="PTHR30055:SF234">
    <property type="entry name" value="HTH-TYPE TRANSCRIPTIONAL REGULATOR BETI"/>
    <property type="match status" value="1"/>
</dbReference>
<dbReference type="InParanoid" id="C7Q4Z5"/>
<feature type="DNA-binding region" description="H-T-H motif" evidence="4">
    <location>
        <begin position="35"/>
        <end position="54"/>
    </location>
</feature>
<evidence type="ECO:0000313" key="7">
    <source>
        <dbReference type="Proteomes" id="UP000000851"/>
    </source>
</evidence>
<dbReference type="Pfam" id="PF13305">
    <property type="entry name" value="TetR_C_33"/>
    <property type="match status" value="1"/>
</dbReference>
<dbReference type="KEGG" id="cai:Caci_5083"/>
<dbReference type="STRING" id="479433.Caci_5083"/>
<keyword evidence="2 4" id="KW-0238">DNA-binding</keyword>
<dbReference type="AlphaFoldDB" id="C7Q4Z5"/>
<evidence type="ECO:0000256" key="3">
    <source>
        <dbReference type="ARBA" id="ARBA00023163"/>
    </source>
</evidence>
<dbReference type="OrthoDB" id="4641396at2"/>
<dbReference type="EMBL" id="CP001700">
    <property type="protein sequence ID" value="ACU73943.1"/>
    <property type="molecule type" value="Genomic_DNA"/>
</dbReference>
<keyword evidence="7" id="KW-1185">Reference proteome</keyword>
<keyword evidence="1" id="KW-0805">Transcription regulation</keyword>
<evidence type="ECO:0000256" key="1">
    <source>
        <dbReference type="ARBA" id="ARBA00023015"/>
    </source>
</evidence>
<dbReference type="InterPro" id="IPR009057">
    <property type="entry name" value="Homeodomain-like_sf"/>
</dbReference>
<dbReference type="GO" id="GO:0000976">
    <property type="term" value="F:transcription cis-regulatory region binding"/>
    <property type="evidence" value="ECO:0007669"/>
    <property type="project" value="TreeGrafter"/>
</dbReference>
<dbReference type="PANTHER" id="PTHR30055">
    <property type="entry name" value="HTH-TYPE TRANSCRIPTIONAL REGULATOR RUTR"/>
    <property type="match status" value="1"/>
</dbReference>
<dbReference type="eggNOG" id="COG1309">
    <property type="taxonomic scope" value="Bacteria"/>
</dbReference>
<organism evidence="6 7">
    <name type="scientific">Catenulispora acidiphila (strain DSM 44928 / JCM 14897 / NBRC 102108 / NRRL B-24433 / ID139908)</name>
    <dbReference type="NCBI Taxonomy" id="479433"/>
    <lineage>
        <taxon>Bacteria</taxon>
        <taxon>Bacillati</taxon>
        <taxon>Actinomycetota</taxon>
        <taxon>Actinomycetes</taxon>
        <taxon>Catenulisporales</taxon>
        <taxon>Catenulisporaceae</taxon>
        <taxon>Catenulispora</taxon>
    </lineage>
</organism>
<dbReference type="PROSITE" id="PS50977">
    <property type="entry name" value="HTH_TETR_2"/>
    <property type="match status" value="1"/>
</dbReference>
<dbReference type="SUPFAM" id="SSF46689">
    <property type="entry name" value="Homeodomain-like"/>
    <property type="match status" value="1"/>
</dbReference>